<evidence type="ECO:0000256" key="1">
    <source>
        <dbReference type="ARBA" id="ARBA00022614"/>
    </source>
</evidence>
<keyword evidence="1" id="KW-0433">Leucine-rich repeat</keyword>
<dbReference type="GO" id="GO:0005886">
    <property type="term" value="C:plasma membrane"/>
    <property type="evidence" value="ECO:0007669"/>
    <property type="project" value="TreeGrafter"/>
</dbReference>
<dbReference type="OrthoDB" id="6054497at2759"/>
<dbReference type="SUPFAM" id="SSF52200">
    <property type="entry name" value="Toll/Interleukin receptor TIR domain"/>
    <property type="match status" value="1"/>
</dbReference>
<dbReference type="SUPFAM" id="SSF52058">
    <property type="entry name" value="L domain-like"/>
    <property type="match status" value="2"/>
</dbReference>
<dbReference type="Proteomes" id="UP000507470">
    <property type="component" value="Unassembled WGS sequence"/>
</dbReference>
<evidence type="ECO:0000256" key="3">
    <source>
        <dbReference type="ARBA" id="ARBA00022737"/>
    </source>
</evidence>
<dbReference type="InterPro" id="IPR050541">
    <property type="entry name" value="LRR_TM_domain-containing"/>
</dbReference>
<organism evidence="5 6">
    <name type="scientific">Mytilus coruscus</name>
    <name type="common">Sea mussel</name>
    <dbReference type="NCBI Taxonomy" id="42192"/>
    <lineage>
        <taxon>Eukaryota</taxon>
        <taxon>Metazoa</taxon>
        <taxon>Spiralia</taxon>
        <taxon>Lophotrochozoa</taxon>
        <taxon>Mollusca</taxon>
        <taxon>Bivalvia</taxon>
        <taxon>Autobranchia</taxon>
        <taxon>Pteriomorphia</taxon>
        <taxon>Mytilida</taxon>
        <taxon>Mytiloidea</taxon>
        <taxon>Mytilidae</taxon>
        <taxon>Mytilinae</taxon>
        <taxon>Mytilus</taxon>
    </lineage>
</organism>
<evidence type="ECO:0000256" key="2">
    <source>
        <dbReference type="ARBA" id="ARBA00022729"/>
    </source>
</evidence>
<dbReference type="PANTHER" id="PTHR24369:SF210">
    <property type="entry name" value="CHAOPTIN-RELATED"/>
    <property type="match status" value="1"/>
</dbReference>
<reference evidence="5 6" key="1">
    <citation type="submission" date="2020-06" db="EMBL/GenBank/DDBJ databases">
        <authorList>
            <person name="Li R."/>
            <person name="Bekaert M."/>
        </authorList>
    </citation>
    <scope>NUCLEOTIDE SEQUENCE [LARGE SCALE GENOMIC DNA]</scope>
    <source>
        <strain evidence="6">wild</strain>
    </source>
</reference>
<dbReference type="AlphaFoldDB" id="A0A6J8AG90"/>
<keyword evidence="2 4" id="KW-0732">Signal</keyword>
<evidence type="ECO:0000256" key="4">
    <source>
        <dbReference type="SAM" id="SignalP"/>
    </source>
</evidence>
<dbReference type="PANTHER" id="PTHR24369">
    <property type="entry name" value="ANTIGEN BSP, PUTATIVE-RELATED"/>
    <property type="match status" value="1"/>
</dbReference>
<evidence type="ECO:0000313" key="6">
    <source>
        <dbReference type="Proteomes" id="UP000507470"/>
    </source>
</evidence>
<feature type="signal peptide" evidence="4">
    <location>
        <begin position="1"/>
        <end position="22"/>
    </location>
</feature>
<proteinExistence type="predicted"/>
<feature type="chain" id="PRO_5026968376" evidence="4">
    <location>
        <begin position="23"/>
        <end position="553"/>
    </location>
</feature>
<dbReference type="InterPro" id="IPR032675">
    <property type="entry name" value="LRR_dom_sf"/>
</dbReference>
<dbReference type="InterPro" id="IPR035897">
    <property type="entry name" value="Toll_tir_struct_dom_sf"/>
</dbReference>
<evidence type="ECO:0000313" key="5">
    <source>
        <dbReference type="EMBL" id="CAC5367108.1"/>
    </source>
</evidence>
<dbReference type="EMBL" id="CACVKT020001354">
    <property type="protein sequence ID" value="CAC5367108.1"/>
    <property type="molecule type" value="Genomic_DNA"/>
</dbReference>
<protein>
    <submittedName>
        <fullName evidence="5">Uncharacterized protein</fullName>
    </submittedName>
</protein>
<keyword evidence="6" id="KW-1185">Reference proteome</keyword>
<sequence>MIRSNVLLGFVLIIISCISVRTENPTLYGLPEHLIPLLQLLNSDQTSRPIAHILWQVLQSQFQRNDLNCSSFSRNLRHCICSTYQKIDDIDKLSIEMDTSNTSILTVSSTSNNSYYHLNTSYNNLHSFPNNICDFPKIVIIDLSFNKIKDIDLVSCQTFLDTFKLNHNLVEYLSNTTFLHLKFIRVIDLSHNRLKYIEPGFLINMNGSLFEFDVSYNYLTTIDITNILWTQLIFCKANFSHNSINTFTNILNWKSQDNSLFSIHGVLDASFNNLTHFSMFNENGLNLKHAGKLNYWAIFARRNPWICDCKVYPFAKSLEIFVALFHQLIFFMNCDSPSRLKNKTFFDIIAASELDQLVCHLSLAEWCPLQCHCFYQPAVENRTVVDCSGSRLTRFYSVLPLYGNLEIDFSNNSLRNLKLIERSKLDNFKRITKIDLSNNNIEILSNIVLNRDSTIGKPREQETIDVISKSRNFLILLSDDTNGTQLWNKREWKYAWNYYKWDFSRELIIINYDLLTYDDVVKHFFRGFFTLRKVVDFSNFNKNIEEDIVALLK</sequence>
<dbReference type="PROSITE" id="PS51257">
    <property type="entry name" value="PROKAR_LIPOPROTEIN"/>
    <property type="match status" value="1"/>
</dbReference>
<gene>
    <name evidence="5" type="ORF">MCOR_7144</name>
</gene>
<accession>A0A6J8AG90</accession>
<dbReference type="Gene3D" id="3.80.10.10">
    <property type="entry name" value="Ribonuclease Inhibitor"/>
    <property type="match status" value="3"/>
</dbReference>
<keyword evidence="3" id="KW-0677">Repeat</keyword>
<name>A0A6J8AG90_MYTCO</name>